<dbReference type="Proteomes" id="UP001600165">
    <property type="component" value="Unassembled WGS sequence"/>
</dbReference>
<dbReference type="PANTHER" id="PTHR30566">
    <property type="entry name" value="YNAI-RELATED MECHANOSENSITIVE ION CHANNEL"/>
    <property type="match status" value="1"/>
</dbReference>
<keyword evidence="4 6" id="KW-1133">Transmembrane helix</keyword>
<dbReference type="InterPro" id="IPR011014">
    <property type="entry name" value="MscS_channel_TM-2"/>
</dbReference>
<feature type="transmembrane region" description="Helical" evidence="6">
    <location>
        <begin position="99"/>
        <end position="119"/>
    </location>
</feature>
<evidence type="ECO:0000256" key="2">
    <source>
        <dbReference type="ARBA" id="ARBA00008017"/>
    </source>
</evidence>
<dbReference type="Gene3D" id="1.10.287.1260">
    <property type="match status" value="1"/>
</dbReference>
<dbReference type="InterPro" id="IPR023408">
    <property type="entry name" value="MscS_beta-dom_sf"/>
</dbReference>
<proteinExistence type="inferred from homology"/>
<evidence type="ECO:0000256" key="1">
    <source>
        <dbReference type="ARBA" id="ARBA00004141"/>
    </source>
</evidence>
<organism evidence="8 9">
    <name type="scientific">Almyronema epifaneia S1</name>
    <dbReference type="NCBI Taxonomy" id="2991925"/>
    <lineage>
        <taxon>Bacteria</taxon>
        <taxon>Bacillati</taxon>
        <taxon>Cyanobacteriota</taxon>
        <taxon>Cyanophyceae</taxon>
        <taxon>Nodosilineales</taxon>
        <taxon>Nodosilineaceae</taxon>
        <taxon>Almyronema</taxon>
        <taxon>Almyronema epifaneia</taxon>
    </lineage>
</organism>
<feature type="transmembrane region" description="Helical" evidence="6">
    <location>
        <begin position="20"/>
        <end position="43"/>
    </location>
</feature>
<comment type="caution">
    <text evidence="8">The sequence shown here is derived from an EMBL/GenBank/DDBJ whole genome shotgun (WGS) entry which is preliminary data.</text>
</comment>
<name>A0ABW6IBM5_9CYAN</name>
<dbReference type="SUPFAM" id="SSF82861">
    <property type="entry name" value="Mechanosensitive channel protein MscS (YggB), transmembrane region"/>
    <property type="match status" value="1"/>
</dbReference>
<reference evidence="8 9" key="1">
    <citation type="submission" date="2024-10" db="EMBL/GenBank/DDBJ databases">
        <authorList>
            <person name="Ratan Roy A."/>
            <person name="Morales Sandoval P.H."/>
            <person name="De Los Santos Villalobos S."/>
            <person name="Chakraborty S."/>
            <person name="Mukherjee J."/>
        </authorList>
    </citation>
    <scope>NUCLEOTIDE SEQUENCE [LARGE SCALE GENOMIC DNA]</scope>
    <source>
        <strain evidence="8 9">S1</strain>
    </source>
</reference>
<dbReference type="RefSeq" id="WP_377961551.1">
    <property type="nucleotide sequence ID" value="NZ_JBHZOL010000021.1"/>
</dbReference>
<dbReference type="InterPro" id="IPR010920">
    <property type="entry name" value="LSM_dom_sf"/>
</dbReference>
<evidence type="ECO:0000313" key="9">
    <source>
        <dbReference type="Proteomes" id="UP001600165"/>
    </source>
</evidence>
<dbReference type="Pfam" id="PF00924">
    <property type="entry name" value="MS_channel_2nd"/>
    <property type="match status" value="1"/>
</dbReference>
<feature type="transmembrane region" description="Helical" evidence="6">
    <location>
        <begin position="64"/>
        <end position="87"/>
    </location>
</feature>
<comment type="subcellular location">
    <subcellularLocation>
        <location evidence="1">Membrane</location>
        <topology evidence="1">Multi-pass membrane protein</topology>
    </subcellularLocation>
</comment>
<dbReference type="PANTHER" id="PTHR30566:SF5">
    <property type="entry name" value="MECHANOSENSITIVE ION CHANNEL PROTEIN 1, MITOCHONDRIAL-RELATED"/>
    <property type="match status" value="1"/>
</dbReference>
<evidence type="ECO:0000256" key="6">
    <source>
        <dbReference type="SAM" id="Phobius"/>
    </source>
</evidence>
<keyword evidence="9" id="KW-1185">Reference proteome</keyword>
<accession>A0ABW6IBM5</accession>
<keyword evidence="5 6" id="KW-0472">Membrane</keyword>
<dbReference type="EMBL" id="JBHZOL010000021">
    <property type="protein sequence ID" value="MFE4105282.1"/>
    <property type="molecule type" value="Genomic_DNA"/>
</dbReference>
<sequence length="367" mass="40587">MMSAEALPLNHYPLIQLSLLIGLAVALTFAVSQLFSLLLNFVFSRFLSRDLGSFYSRVIQPQRSLLGIVIALGILDLVAITLLRLILQVDWYRQIELPLTLALTLALGWLGSRLFQSYFDNYLLDAAVRAGRKVNSEFLVLAKFFANFLIVIILTILFGQTHDINIFGVVASLGISGIAIAFAAQKVLEQVLGGVVIFIDRPFGVDDYIGLPDGTYGRVESIGLRSTKIRTSGKGTLAIVPNSVIIQSTVENFTGAKKVMAIIYLTFYRLIPADEQALIRQVILESTKDIFGIDSRNTDILFKALAGEQKSQAQITFFILGSGEVSMEIRRQVLDIANQNLTQRLKTYGIAFDIEEPTIYVDSPITI</sequence>
<dbReference type="Gene3D" id="2.30.30.60">
    <property type="match status" value="1"/>
</dbReference>
<feature type="transmembrane region" description="Helical" evidence="6">
    <location>
        <begin position="140"/>
        <end position="158"/>
    </location>
</feature>
<keyword evidence="3 6" id="KW-0812">Transmembrane</keyword>
<evidence type="ECO:0000256" key="4">
    <source>
        <dbReference type="ARBA" id="ARBA00022989"/>
    </source>
</evidence>
<dbReference type="SUPFAM" id="SSF50182">
    <property type="entry name" value="Sm-like ribonucleoproteins"/>
    <property type="match status" value="1"/>
</dbReference>
<protein>
    <submittedName>
        <fullName evidence="8">Mechanosensitive ion channel family protein</fullName>
    </submittedName>
</protein>
<evidence type="ECO:0000313" key="8">
    <source>
        <dbReference type="EMBL" id="MFE4105282.1"/>
    </source>
</evidence>
<evidence type="ECO:0000256" key="5">
    <source>
        <dbReference type="ARBA" id="ARBA00023136"/>
    </source>
</evidence>
<feature type="domain" description="Mechanosensitive ion channel MscS" evidence="7">
    <location>
        <begin position="187"/>
        <end position="254"/>
    </location>
</feature>
<comment type="similarity">
    <text evidence="2">Belongs to the MscS (TC 1.A.23) family.</text>
</comment>
<evidence type="ECO:0000259" key="7">
    <source>
        <dbReference type="Pfam" id="PF00924"/>
    </source>
</evidence>
<gene>
    <name evidence="8" type="ORF">ACFVKH_03265</name>
</gene>
<evidence type="ECO:0000256" key="3">
    <source>
        <dbReference type="ARBA" id="ARBA00022692"/>
    </source>
</evidence>
<feature type="transmembrane region" description="Helical" evidence="6">
    <location>
        <begin position="164"/>
        <end position="184"/>
    </location>
</feature>
<dbReference type="InterPro" id="IPR006685">
    <property type="entry name" value="MscS_channel_2nd"/>
</dbReference>